<keyword evidence="2" id="KW-0456">Lyase</keyword>
<evidence type="ECO:0000313" key="2">
    <source>
        <dbReference type="EMBL" id="HEA18647.1"/>
    </source>
</evidence>
<dbReference type="GO" id="GO:0046872">
    <property type="term" value="F:metal ion binding"/>
    <property type="evidence" value="ECO:0007669"/>
    <property type="project" value="UniProtKB-KW"/>
</dbReference>
<dbReference type="PANTHER" id="PTHR42905">
    <property type="entry name" value="PHOSPHOENOLPYRUVATE CARBOXYLASE"/>
    <property type="match status" value="1"/>
</dbReference>
<dbReference type="Gene3D" id="3.20.20.60">
    <property type="entry name" value="Phosphoenolpyruvate-binding domains"/>
    <property type="match status" value="1"/>
</dbReference>
<dbReference type="InterPro" id="IPR015813">
    <property type="entry name" value="Pyrv/PenolPyrv_kinase-like_dom"/>
</dbReference>
<sequence length="261" mass="28664">MKFTLEIIMNKYQTFHQLHTQDQPFILPNAWDPLSARLLAQAGFCAIATTSWGMAQARGQEDGEQCSFEEFLNQLKPIINAVNIAISIDIESGYSNDVNTICQHVLAVAELGVVGINIEDSDKVTGRLRPQEQQVAILTAIKNTLNRHGFSQLFINARTDCFLQTAQIDPTITRALAYQAAGADGIFIPGLTDLAAIQQITTSLNVPLNIMADDSVSNSRMLFAQGVQRFSLGNTLFDATKSFILTAGCTFKCTKNCDHLF</sequence>
<dbReference type="CDD" id="cd00377">
    <property type="entry name" value="ICL_PEPM"/>
    <property type="match status" value="1"/>
</dbReference>
<evidence type="ECO:0000256" key="1">
    <source>
        <dbReference type="ARBA" id="ARBA00022723"/>
    </source>
</evidence>
<name>A0A7V1D2D6_9GAMM</name>
<proteinExistence type="predicted"/>
<dbReference type="InterPro" id="IPR039556">
    <property type="entry name" value="ICL/PEPM"/>
</dbReference>
<reference evidence="2" key="1">
    <citation type="journal article" date="2020" name="mSystems">
        <title>Genome- and Community-Level Interaction Insights into Carbon Utilization and Element Cycling Functions of Hydrothermarchaeota in Hydrothermal Sediment.</title>
        <authorList>
            <person name="Zhou Z."/>
            <person name="Liu Y."/>
            <person name="Xu W."/>
            <person name="Pan J."/>
            <person name="Luo Z.H."/>
            <person name="Li M."/>
        </authorList>
    </citation>
    <scope>NUCLEOTIDE SEQUENCE [LARGE SCALE GENOMIC DNA]</scope>
    <source>
        <strain evidence="2">HyVt-346</strain>
    </source>
</reference>
<dbReference type="EMBL" id="DRGM01000192">
    <property type="protein sequence ID" value="HEA18647.1"/>
    <property type="molecule type" value="Genomic_DNA"/>
</dbReference>
<dbReference type="GO" id="GO:0016829">
    <property type="term" value="F:lyase activity"/>
    <property type="evidence" value="ECO:0007669"/>
    <property type="project" value="UniProtKB-KW"/>
</dbReference>
<accession>A0A7V1D2D6</accession>
<dbReference type="SUPFAM" id="SSF51621">
    <property type="entry name" value="Phosphoenolpyruvate/pyruvate domain"/>
    <property type="match status" value="1"/>
</dbReference>
<dbReference type="AlphaFoldDB" id="A0A7V1D2D6"/>
<protein>
    <submittedName>
        <fullName evidence="2">Isocitrate lyase/phosphoenolpyruvate mutase family protein</fullName>
    </submittedName>
</protein>
<keyword evidence="1" id="KW-0479">Metal-binding</keyword>
<dbReference type="Proteomes" id="UP000886188">
    <property type="component" value="Unassembled WGS sequence"/>
</dbReference>
<dbReference type="Pfam" id="PF13714">
    <property type="entry name" value="PEP_mutase"/>
    <property type="match status" value="1"/>
</dbReference>
<organism evidence="2">
    <name type="scientific">Pseudoalteromonas prydzensis</name>
    <dbReference type="NCBI Taxonomy" id="182141"/>
    <lineage>
        <taxon>Bacteria</taxon>
        <taxon>Pseudomonadati</taxon>
        <taxon>Pseudomonadota</taxon>
        <taxon>Gammaproteobacteria</taxon>
        <taxon>Alteromonadales</taxon>
        <taxon>Pseudoalteromonadaceae</taxon>
        <taxon>Pseudoalteromonas</taxon>
    </lineage>
</organism>
<comment type="caution">
    <text evidence="2">The sequence shown here is derived from an EMBL/GenBank/DDBJ whole genome shotgun (WGS) entry which is preliminary data.</text>
</comment>
<dbReference type="PANTHER" id="PTHR42905:SF16">
    <property type="entry name" value="CARBOXYPHOSPHONOENOLPYRUVATE PHOSPHONOMUTASE-LIKE PROTEIN (AFU_ORTHOLOGUE AFUA_5G07230)"/>
    <property type="match status" value="1"/>
</dbReference>
<dbReference type="InterPro" id="IPR040442">
    <property type="entry name" value="Pyrv_kinase-like_dom_sf"/>
</dbReference>
<gene>
    <name evidence="2" type="ORF">ENH88_19805</name>
</gene>